<feature type="transmembrane region" description="Helical" evidence="7">
    <location>
        <begin position="224"/>
        <end position="246"/>
    </location>
</feature>
<evidence type="ECO:0000256" key="5">
    <source>
        <dbReference type="ARBA" id="ARBA00022989"/>
    </source>
</evidence>
<feature type="domain" description="PDGLE" evidence="8">
    <location>
        <begin position="226"/>
        <end position="342"/>
    </location>
</feature>
<dbReference type="EMBL" id="DSUH01000084">
    <property type="protein sequence ID" value="HGU31987.1"/>
    <property type="molecule type" value="Genomic_DNA"/>
</dbReference>
<dbReference type="AlphaFoldDB" id="A0A7C4MNH0"/>
<keyword evidence="5 7" id="KW-1133">Transmembrane helix</keyword>
<accession>A0A7C4MNH0</accession>
<dbReference type="Pfam" id="PF01891">
    <property type="entry name" value="CbiM"/>
    <property type="match status" value="1"/>
</dbReference>
<evidence type="ECO:0000256" key="6">
    <source>
        <dbReference type="ARBA" id="ARBA00023136"/>
    </source>
</evidence>
<dbReference type="Gene3D" id="1.10.1760.20">
    <property type="match status" value="1"/>
</dbReference>
<feature type="transmembrane region" description="Helical" evidence="7">
    <location>
        <begin position="72"/>
        <end position="98"/>
    </location>
</feature>
<feature type="transmembrane region" description="Helical" evidence="7">
    <location>
        <begin position="141"/>
        <end position="161"/>
    </location>
</feature>
<dbReference type="InterPro" id="IPR002751">
    <property type="entry name" value="CbiM/NikMN"/>
</dbReference>
<feature type="transmembrane region" description="Helical" evidence="7">
    <location>
        <begin position="104"/>
        <end position="129"/>
    </location>
</feature>
<evidence type="ECO:0000256" key="3">
    <source>
        <dbReference type="ARBA" id="ARBA00022475"/>
    </source>
</evidence>
<feature type="transmembrane region" description="Helical" evidence="7">
    <location>
        <begin position="320"/>
        <end position="340"/>
    </location>
</feature>
<keyword evidence="4 7" id="KW-0812">Transmembrane</keyword>
<feature type="transmembrane region" description="Helical" evidence="7">
    <location>
        <begin position="40"/>
        <end position="60"/>
    </location>
</feature>
<dbReference type="GO" id="GO:0005886">
    <property type="term" value="C:plasma membrane"/>
    <property type="evidence" value="ECO:0007669"/>
    <property type="project" value="UniProtKB-SubCell"/>
</dbReference>
<dbReference type="GO" id="GO:0000041">
    <property type="term" value="P:transition metal ion transport"/>
    <property type="evidence" value="ECO:0007669"/>
    <property type="project" value="InterPro"/>
</dbReference>
<evidence type="ECO:0000259" key="8">
    <source>
        <dbReference type="Pfam" id="PF13190"/>
    </source>
</evidence>
<evidence type="ECO:0000256" key="7">
    <source>
        <dbReference type="SAM" id="Phobius"/>
    </source>
</evidence>
<feature type="transmembrane region" description="Helical" evidence="7">
    <location>
        <begin position="181"/>
        <end position="203"/>
    </location>
</feature>
<keyword evidence="3" id="KW-1003">Cell membrane</keyword>
<protein>
    <submittedName>
        <fullName evidence="9">Cobalamin biosynthesis protein CbiM</fullName>
    </submittedName>
</protein>
<sequence length="348" mass="36354">MHMADALISPAVGAGMWVVTASIAAYSARKVTRHVEDSQVPLMGVLGAFVFAAQMINFSIPATGSSGHLGGGMLLAILLGPHAAFLVIASILVVQALFFADGGLLALGCNIFNMGFFPAFIGYPLIYKAMAGDGSNATKRFWAILLAAVVSLQLGAFAVVLETTASGISELPFGTFVLLMQPIHLAIGIVEGIVTAAVVAFVWKARPEIFVETSGTKAASTRNLKPLLVGFAVAALLTAGVVSWFASSHPDGLEWSIAGVTGKEELEAPETGVHGVFSHIQRWTAFLPDYAFKPKAEAAPAAEEKPEEGAWPAVEAGTSLAGIIGSIITLMTALGIGYALRRWSRKTT</sequence>
<dbReference type="PANTHER" id="PTHR34229">
    <property type="entry name" value="METAL TRANSPORT PROTEIN HI_1621-RELATED"/>
    <property type="match status" value="1"/>
</dbReference>
<evidence type="ECO:0000256" key="2">
    <source>
        <dbReference type="ARBA" id="ARBA00022448"/>
    </source>
</evidence>
<comment type="caution">
    <text evidence="9">The sequence shown here is derived from an EMBL/GenBank/DDBJ whole genome shotgun (WGS) entry which is preliminary data.</text>
</comment>
<evidence type="ECO:0000256" key="4">
    <source>
        <dbReference type="ARBA" id="ARBA00022692"/>
    </source>
</evidence>
<gene>
    <name evidence="9" type="ORF">ENS29_03925</name>
</gene>
<feature type="transmembrane region" description="Helical" evidence="7">
    <location>
        <begin position="7"/>
        <end position="28"/>
    </location>
</feature>
<keyword evidence="6 7" id="KW-0472">Membrane</keyword>
<organism evidence="9">
    <name type="scientific">Desulfatirhabdium butyrativorans</name>
    <dbReference type="NCBI Taxonomy" id="340467"/>
    <lineage>
        <taxon>Bacteria</taxon>
        <taxon>Pseudomonadati</taxon>
        <taxon>Thermodesulfobacteriota</taxon>
        <taxon>Desulfobacteria</taxon>
        <taxon>Desulfobacterales</taxon>
        <taxon>Desulfatirhabdiaceae</taxon>
        <taxon>Desulfatirhabdium</taxon>
    </lineage>
</organism>
<evidence type="ECO:0000256" key="1">
    <source>
        <dbReference type="ARBA" id="ARBA00004651"/>
    </source>
</evidence>
<dbReference type="InterPro" id="IPR025937">
    <property type="entry name" value="PDGLE_dom"/>
</dbReference>
<dbReference type="Pfam" id="PF13190">
    <property type="entry name" value="PDGLE"/>
    <property type="match status" value="1"/>
</dbReference>
<comment type="subcellular location">
    <subcellularLocation>
        <location evidence="1">Cell membrane</location>
        <topology evidence="1">Multi-pass membrane protein</topology>
    </subcellularLocation>
</comment>
<evidence type="ECO:0000313" key="9">
    <source>
        <dbReference type="EMBL" id="HGU31987.1"/>
    </source>
</evidence>
<keyword evidence="2" id="KW-0813">Transport</keyword>
<reference evidence="9" key="1">
    <citation type="journal article" date="2020" name="mSystems">
        <title>Genome- and Community-Level Interaction Insights into Carbon Utilization and Element Cycling Functions of Hydrothermarchaeota in Hydrothermal Sediment.</title>
        <authorList>
            <person name="Zhou Z."/>
            <person name="Liu Y."/>
            <person name="Xu W."/>
            <person name="Pan J."/>
            <person name="Luo Z.H."/>
            <person name="Li M."/>
        </authorList>
    </citation>
    <scope>NUCLEOTIDE SEQUENCE [LARGE SCALE GENOMIC DNA]</scope>
    <source>
        <strain evidence="9">SpSt-477</strain>
    </source>
</reference>
<dbReference type="PANTHER" id="PTHR34229:SF1">
    <property type="entry name" value="METAL TRANSPORT PROTEIN HI_1621-RELATED"/>
    <property type="match status" value="1"/>
</dbReference>
<proteinExistence type="predicted"/>
<name>A0A7C4MNH0_9BACT</name>